<dbReference type="Proteomes" id="UP000294588">
    <property type="component" value="Unassembled WGS sequence"/>
</dbReference>
<accession>A0AC61QKX9</accession>
<proteinExistence type="predicted"/>
<evidence type="ECO:0000313" key="2">
    <source>
        <dbReference type="Proteomes" id="UP000294588"/>
    </source>
</evidence>
<gene>
    <name evidence="1" type="ORF">E0946_00450</name>
</gene>
<keyword evidence="2" id="KW-1185">Reference proteome</keyword>
<sequence length="663" mass="74604">MQKLVLIFIFIFLFSFLEAEIIQVGNGTLTNQSLPIEAFRSYSYSQQVYPATLINRAGNISSISFQYNIVSNHFLQYNGEWKVWLGHTSRQTLSTFVPIDSLILVYDGVLTNTNFSGGLPGEGWLQINFTTPFYFNNEENLLIAVDENSPGGSSTSDEFLCTAAPEVRGIVYTDININPDPANPPVPPIENFFFARNAYPNVKLEFTSTGYLPTQPVPANGATGISINTGLSWQSSASSFDLYLGTSIDNLTLLAQNLNTTEWYPYEPFQLWHTYYWQVIAHQGENTYSGPIWSFTTAGLGIGAPQNLSGYYISGRVELNWEPPQNGNPILYRIYKNGNFFAVSYNLSYQDTEVCVGQTYYYNVRAENAIGEISAPSNTVTVHIPENIPHLILEESFEECSPFSGSIAQWQNLDIDLSETWNWQEIDFPGEGQTHSWISFFPLLTTPPLTIIQPHSGSAMLASLASVNPPNNDWLISPQLFLGNNPQLKFWARSHTSDYGLERLKVVISNTDTNLSHFQPLHTGNWISVPAEWTEYTLDLRTWENQFVYLAFNCVSWDALALYLDDIIITGEGGYVAINDEVISSSRFLVYPNPARGNFTVSSYNKVPFNIEIYDIRGRKLISVKQVTEFEKNKYLPELAAGIYLINLESAKGKFQRKAVILP</sequence>
<dbReference type="EMBL" id="SMOG01000001">
    <property type="protein sequence ID" value="TDF74588.1"/>
    <property type="molecule type" value="Genomic_DNA"/>
</dbReference>
<reference evidence="1" key="1">
    <citation type="submission" date="2019-03" db="EMBL/GenBank/DDBJ databases">
        <title>Candidatus Syntrophosphaera thermopropionivorans: a novel player in syntrophic propionate oxidation during anaerobic digestion.</title>
        <authorList>
            <person name="Dyksma S."/>
        </authorList>
    </citation>
    <scope>NUCLEOTIDE SEQUENCE</scope>
    <source>
        <strain evidence="1">W5</strain>
    </source>
</reference>
<name>A0AC61QKX9_9BACT</name>
<organism evidence="1 2">
    <name type="scientific">Candidatus Syntrophosphaera thermopropionivorans</name>
    <dbReference type="NCBI Taxonomy" id="2593015"/>
    <lineage>
        <taxon>Bacteria</taxon>
        <taxon>Pseudomonadati</taxon>
        <taxon>Candidatus Cloacimonadota</taxon>
        <taxon>Candidatus Cloacimonadia</taxon>
        <taxon>Candidatus Cloacimonadales</taxon>
        <taxon>Candidatus Cloacimonadaceae</taxon>
        <taxon>Candidatus Syntrophosphaera</taxon>
    </lineage>
</organism>
<protein>
    <submittedName>
        <fullName evidence="1">T9SS type A sorting domain-containing protein</fullName>
    </submittedName>
</protein>
<evidence type="ECO:0000313" key="1">
    <source>
        <dbReference type="EMBL" id="TDF74588.1"/>
    </source>
</evidence>
<comment type="caution">
    <text evidence="1">The sequence shown here is derived from an EMBL/GenBank/DDBJ whole genome shotgun (WGS) entry which is preliminary data.</text>
</comment>